<protein>
    <submittedName>
        <fullName evidence="1">Uncharacterized protein</fullName>
    </submittedName>
</protein>
<dbReference type="Proteomes" id="UP000002489">
    <property type="component" value="Unassembled WGS sequence"/>
</dbReference>
<reference evidence="1" key="2">
    <citation type="submission" date="2025-08" db="UniProtKB">
        <authorList>
            <consortium name="EnsemblFungi"/>
        </authorList>
    </citation>
    <scope>IDENTIFICATION</scope>
    <source>
        <strain evidence="1">4287 / CBS 123668 / FGSC 9935 / NRRL 34936</strain>
    </source>
</reference>
<reference evidence="2" key="1">
    <citation type="journal article" date="2012" name="Mol. Plant Microbe Interact.">
        <title>A highly conserved effector in Fusarium oxysporum is required for full virulence on Arabidopsis.</title>
        <authorList>
            <person name="Thatcher L.F."/>
            <person name="Gardiner D.M."/>
            <person name="Kazan K."/>
            <person name="Manners J."/>
        </authorList>
    </citation>
    <scope>NUCLEOTIDE SEQUENCE [LARGE SCALE GENOMIC DNA]</scope>
    <source>
        <strain evidence="2">Fo5176</strain>
    </source>
</reference>
<accession>A0A0D2YIS9</accession>
<evidence type="ECO:0000313" key="1">
    <source>
        <dbReference type="EnsemblFungi" id="FOXG_16443P0"/>
    </source>
</evidence>
<organism evidence="1 2">
    <name type="scientific">Fusarium oxysporum (strain Fo5176)</name>
    <name type="common">Fusarium vascular wilt</name>
    <dbReference type="NCBI Taxonomy" id="660025"/>
    <lineage>
        <taxon>Eukaryota</taxon>
        <taxon>Fungi</taxon>
        <taxon>Dikarya</taxon>
        <taxon>Ascomycota</taxon>
        <taxon>Pezizomycotina</taxon>
        <taxon>Sordariomycetes</taxon>
        <taxon>Hypocreomycetidae</taxon>
        <taxon>Hypocreales</taxon>
        <taxon>Nectriaceae</taxon>
        <taxon>Fusarium</taxon>
        <taxon>Fusarium oxysporum species complex</taxon>
    </lineage>
</organism>
<evidence type="ECO:0000313" key="2">
    <source>
        <dbReference type="Proteomes" id="UP000002489"/>
    </source>
</evidence>
<name>A0A0D2YIS9_FUSOF</name>
<dbReference type="AlphaFoldDB" id="A0A0D2YIS9"/>
<dbReference type="EnsemblFungi" id="FOXG_16443T0">
    <property type="protein sequence ID" value="FOXG_16443P0"/>
    <property type="gene ID" value="FOXG_16443"/>
</dbReference>
<proteinExistence type="predicted"/>
<sequence>MNSSLGYMPCKKIFSWGELVVPWNVHIDFSDT</sequence>